<gene>
    <name evidence="1" type="ORF">SAMN05660197_1894</name>
</gene>
<keyword evidence="2" id="KW-1185">Reference proteome</keyword>
<name>A0A1W1WV47_9BACT</name>
<organism evidence="1 2">
    <name type="scientific">Nitratiruptor tergarcus DSM 16512</name>
    <dbReference type="NCBI Taxonomy" id="1069081"/>
    <lineage>
        <taxon>Bacteria</taxon>
        <taxon>Pseudomonadati</taxon>
        <taxon>Campylobacterota</taxon>
        <taxon>Epsilonproteobacteria</taxon>
        <taxon>Nautiliales</taxon>
        <taxon>Nitratiruptoraceae</taxon>
        <taxon>Nitratiruptor</taxon>
    </lineage>
</organism>
<dbReference type="Proteomes" id="UP000192602">
    <property type="component" value="Unassembled WGS sequence"/>
</dbReference>
<proteinExistence type="predicted"/>
<accession>A0A1W1WV47</accession>
<reference evidence="2" key="1">
    <citation type="submission" date="2017-04" db="EMBL/GenBank/DDBJ databases">
        <authorList>
            <person name="Varghese N."/>
            <person name="Submissions S."/>
        </authorList>
    </citation>
    <scope>NUCLEOTIDE SEQUENCE [LARGE SCALE GENOMIC DNA]</scope>
    <source>
        <strain evidence="2">DSM 16512</strain>
    </source>
</reference>
<evidence type="ECO:0000313" key="1">
    <source>
        <dbReference type="EMBL" id="SMC10059.1"/>
    </source>
</evidence>
<protein>
    <submittedName>
        <fullName evidence="1">Uncharacterized protein</fullName>
    </submittedName>
</protein>
<dbReference type="AlphaFoldDB" id="A0A1W1WV47"/>
<evidence type="ECO:0000313" key="2">
    <source>
        <dbReference type="Proteomes" id="UP000192602"/>
    </source>
</evidence>
<dbReference type="EMBL" id="FWWZ01000001">
    <property type="protein sequence ID" value="SMC10059.1"/>
    <property type="molecule type" value="Genomic_DNA"/>
</dbReference>
<dbReference type="RefSeq" id="WP_084276437.1">
    <property type="nucleotide sequence ID" value="NZ_AP026671.1"/>
</dbReference>
<dbReference type="STRING" id="1069081.SAMN05660197_1894"/>
<sequence length="211" mass="24966">MNPFEFENRLTIKVTPNQIHKIMDRIKSSIKYMEYEDVVINGNSNDINLTHSLKKMDINVDTDTILEKFENQFIQRYKYRKISTELEEDLLSIKEALFRFNVNSGISQKLSQIEILKHRIQYYQQFRECLDCETDNKKVIERAKEFLKNSDNEIECIDIKILFYNHETAKNLSIEANRKILELEKEITMLNASNEIEIKIYKSTAELVGLG</sequence>